<organism evidence="2 3">
    <name type="scientific">Odocoileus virginianus</name>
    <name type="common">White-tailed deer</name>
    <dbReference type="NCBI Taxonomy" id="9874"/>
    <lineage>
        <taxon>Eukaryota</taxon>
        <taxon>Metazoa</taxon>
        <taxon>Chordata</taxon>
        <taxon>Craniata</taxon>
        <taxon>Vertebrata</taxon>
        <taxon>Euteleostomi</taxon>
        <taxon>Mammalia</taxon>
        <taxon>Eutheria</taxon>
        <taxon>Laurasiatheria</taxon>
        <taxon>Artiodactyla</taxon>
        <taxon>Ruminantia</taxon>
        <taxon>Pecora</taxon>
        <taxon>Cervidae</taxon>
        <taxon>Odocoileinae</taxon>
        <taxon>Odocoileus</taxon>
    </lineage>
</organism>
<feature type="compositionally biased region" description="Basic residues" evidence="1">
    <location>
        <begin position="69"/>
        <end position="81"/>
    </location>
</feature>
<proteinExistence type="predicted"/>
<reference evidence="3" key="2">
    <citation type="submission" date="2025-08" db="UniProtKB">
        <authorList>
            <consortium name="RefSeq"/>
        </authorList>
    </citation>
    <scope>IDENTIFICATION</scope>
    <source>
        <tissue evidence="3">Tongue muscle</tissue>
    </source>
</reference>
<evidence type="ECO:0000313" key="2">
    <source>
        <dbReference type="Proteomes" id="UP001652640"/>
    </source>
</evidence>
<dbReference type="RefSeq" id="XP_070315473.1">
    <property type="nucleotide sequence ID" value="XM_070459372.1"/>
</dbReference>
<sequence>MPGHERARGRARRAGVAGQGQAQPLARLLAFPLCPRPSPPRHKDPGPPGAGRVTEPPAGGVAATPPRAHPQRPRPQLRPRPRPAPPPGELLFLRWGGSPGGGSGARPPFGPATRGPRAPSGLRRRYPDRRFCRPFVSVFEAFPWPSSLAGKRAEEEVESQRRKVIRLPTQGSSCHTAE</sequence>
<evidence type="ECO:0000313" key="3">
    <source>
        <dbReference type="RefSeq" id="XP_070315473.1"/>
    </source>
</evidence>
<dbReference type="GeneID" id="110140966"/>
<dbReference type="Proteomes" id="UP001652640">
    <property type="component" value="Chromosome 31"/>
</dbReference>
<protein>
    <submittedName>
        <fullName evidence="3">Proline-rich protein HaeIII subfamily 1-like</fullName>
    </submittedName>
</protein>
<evidence type="ECO:0000256" key="1">
    <source>
        <dbReference type="SAM" id="MobiDB-lite"/>
    </source>
</evidence>
<feature type="region of interest" description="Disordered" evidence="1">
    <location>
        <begin position="1"/>
        <end position="125"/>
    </location>
</feature>
<keyword evidence="2" id="KW-1185">Reference proteome</keyword>
<accession>A0ABM4HIS9</accession>
<name>A0ABM4HIS9_ODOVR</name>
<reference evidence="2" key="1">
    <citation type="journal article" date="2022" name="J. Hered.">
        <title>A De Novo Chromosome-Level Genome Assembly of the White-Tailed Deer, Odocoileus Virginianus.</title>
        <authorList>
            <person name="London E.W."/>
            <person name="Roca A.L."/>
            <person name="Novakofski J.E."/>
            <person name="Mateus-Pinilla N.E."/>
        </authorList>
    </citation>
    <scope>NUCLEOTIDE SEQUENCE [LARGE SCALE GENOMIC DNA]</scope>
</reference>
<gene>
    <name evidence="3" type="primary">LOC110140966</name>
</gene>
<feature type="compositionally biased region" description="Low complexity" evidence="1">
    <location>
        <begin position="14"/>
        <end position="23"/>
    </location>
</feature>